<organism evidence="12">
    <name type="scientific">Sesamum latifolium</name>
    <dbReference type="NCBI Taxonomy" id="2727402"/>
    <lineage>
        <taxon>Eukaryota</taxon>
        <taxon>Viridiplantae</taxon>
        <taxon>Streptophyta</taxon>
        <taxon>Embryophyta</taxon>
        <taxon>Tracheophyta</taxon>
        <taxon>Spermatophyta</taxon>
        <taxon>Magnoliopsida</taxon>
        <taxon>eudicotyledons</taxon>
        <taxon>Gunneridae</taxon>
        <taxon>Pentapetalae</taxon>
        <taxon>asterids</taxon>
        <taxon>lamiids</taxon>
        <taxon>Lamiales</taxon>
        <taxon>Pedaliaceae</taxon>
        <taxon>Sesamum</taxon>
    </lineage>
</organism>
<accession>A0AAW2WRC8</accession>
<evidence type="ECO:0000256" key="9">
    <source>
        <dbReference type="PROSITE-ProRule" id="PRU00357"/>
    </source>
</evidence>
<name>A0AAW2WRC8_9LAMI</name>
<evidence type="ECO:0000256" key="8">
    <source>
        <dbReference type="PROSITE-ProRule" id="PRU00024"/>
    </source>
</evidence>
<gene>
    <name evidence="12" type="ORF">Slati_2029900</name>
</gene>
<dbReference type="CDD" id="cd19821">
    <property type="entry name" value="Bbox1_BBX-like"/>
    <property type="match status" value="1"/>
</dbReference>
<dbReference type="PANTHER" id="PTHR31717:SF138">
    <property type="entry name" value="CONSTANS-LIKE PROTEIN DAYS TO HEADING ON CHROMOSOME 2"/>
    <property type="match status" value="1"/>
</dbReference>
<dbReference type="InterPro" id="IPR049808">
    <property type="entry name" value="CONSTANS-like_Bbox1"/>
</dbReference>
<comment type="caution">
    <text evidence="12">The sequence shown here is derived from an EMBL/GenBank/DDBJ whole genome shotgun (WGS) entry which is preliminary data.</text>
</comment>
<sequence length="449" mass="50770">MVYCRSDAACLCLSCDRNIHSANALSKRHLRTLVCEQCHHQPAVVRCTEENVSRCQNCNWSAHAAPSSAMEHKRETINCYSGCPTAAEFSTIWPFFSVDLSSCNLEVDSTSHEEEYERRPQSQLLPIDYSTEDAAMDTIASELEQFNGSESFNPLNQKVISNQGSSCITLNLKHQESKWELLFSRPTALSNSPAFMLFWLLLLVDWGQMPGSANKEVQIPNFKFPSTLLMPIYGHLEDMACLSRIKHLDSIDDTLYQDFGISDIDLDLENYGAVFDELDDPQQFFENGGIDCLFEHGTECNVKCVKESSTKSETMQQACSKQVSADFTSCKSDTHICFTEPAQSTLSLSFLALDHECETKDHLDCEGFSIATIGEHPCDIPYPGNQFSSAIRDGAVLRYKEKRKSRKFNKKIRYASRKARADVRKRVKGRFVKTGDPYDYDPLDLTRIH</sequence>
<evidence type="ECO:0000256" key="6">
    <source>
        <dbReference type="ARBA" id="ARBA00022833"/>
    </source>
</evidence>
<evidence type="ECO:0000256" key="1">
    <source>
        <dbReference type="ARBA" id="ARBA00004123"/>
    </source>
</evidence>
<dbReference type="PROSITE" id="PS51017">
    <property type="entry name" value="CCT"/>
    <property type="match status" value="1"/>
</dbReference>
<dbReference type="Pfam" id="PF06203">
    <property type="entry name" value="CCT"/>
    <property type="match status" value="1"/>
</dbReference>
<feature type="domain" description="B box-type" evidence="10">
    <location>
        <begin position="30"/>
        <end position="77"/>
    </location>
</feature>
<comment type="subcellular location">
    <subcellularLocation>
        <location evidence="1 9">Nucleus</location>
    </subcellularLocation>
</comment>
<reference evidence="12" key="1">
    <citation type="submission" date="2020-06" db="EMBL/GenBank/DDBJ databases">
        <authorList>
            <person name="Li T."/>
            <person name="Hu X."/>
            <person name="Zhang T."/>
            <person name="Song X."/>
            <person name="Zhang H."/>
            <person name="Dai N."/>
            <person name="Sheng W."/>
            <person name="Hou X."/>
            <person name="Wei L."/>
        </authorList>
    </citation>
    <scope>NUCLEOTIDE SEQUENCE</scope>
    <source>
        <strain evidence="12">KEN1</strain>
        <tissue evidence="12">Leaf</tissue>
    </source>
</reference>
<dbReference type="GO" id="GO:0006355">
    <property type="term" value="P:regulation of DNA-templated transcription"/>
    <property type="evidence" value="ECO:0007669"/>
    <property type="project" value="UniProtKB-ARBA"/>
</dbReference>
<evidence type="ECO:0000256" key="5">
    <source>
        <dbReference type="ARBA" id="ARBA00022771"/>
    </source>
</evidence>
<keyword evidence="3" id="KW-0479">Metal-binding</keyword>
<evidence type="ECO:0000259" key="10">
    <source>
        <dbReference type="PROSITE" id="PS50119"/>
    </source>
</evidence>
<evidence type="ECO:0000256" key="2">
    <source>
        <dbReference type="ARBA" id="ARBA00010024"/>
    </source>
</evidence>
<evidence type="ECO:0000259" key="11">
    <source>
        <dbReference type="PROSITE" id="PS51017"/>
    </source>
</evidence>
<evidence type="ECO:0000256" key="3">
    <source>
        <dbReference type="ARBA" id="ARBA00022723"/>
    </source>
</evidence>
<proteinExistence type="inferred from homology"/>
<dbReference type="EMBL" id="JACGWN010000007">
    <property type="protein sequence ID" value="KAL0443072.1"/>
    <property type="molecule type" value="Genomic_DNA"/>
</dbReference>
<comment type="similarity">
    <text evidence="2">Belongs to the CONSTANS family.</text>
</comment>
<feature type="domain" description="CCT" evidence="11">
    <location>
        <begin position="392"/>
        <end position="434"/>
    </location>
</feature>
<evidence type="ECO:0000313" key="12">
    <source>
        <dbReference type="EMBL" id="KAL0443072.1"/>
    </source>
</evidence>
<dbReference type="AlphaFoldDB" id="A0AAW2WRC8"/>
<evidence type="ECO:0000256" key="4">
    <source>
        <dbReference type="ARBA" id="ARBA00022737"/>
    </source>
</evidence>
<dbReference type="PROSITE" id="PS50119">
    <property type="entry name" value="ZF_BBOX"/>
    <property type="match status" value="1"/>
</dbReference>
<protein>
    <submittedName>
        <fullName evidence="12">Zinc finger protein CONSTANS-LIKE 10</fullName>
    </submittedName>
</protein>
<keyword evidence="7 9" id="KW-0539">Nucleus</keyword>
<keyword evidence="4" id="KW-0677">Repeat</keyword>
<evidence type="ECO:0000256" key="7">
    <source>
        <dbReference type="ARBA" id="ARBA00023242"/>
    </source>
</evidence>
<dbReference type="InterPro" id="IPR000315">
    <property type="entry name" value="Znf_B-box"/>
</dbReference>
<keyword evidence="6" id="KW-0862">Zinc</keyword>
<dbReference type="GO" id="GO:0005634">
    <property type="term" value="C:nucleus"/>
    <property type="evidence" value="ECO:0007669"/>
    <property type="project" value="UniProtKB-SubCell"/>
</dbReference>
<dbReference type="InterPro" id="IPR010402">
    <property type="entry name" value="CCT_domain"/>
</dbReference>
<reference evidence="12" key="2">
    <citation type="journal article" date="2024" name="Plant">
        <title>Genomic evolution and insights into agronomic trait innovations of Sesamum species.</title>
        <authorList>
            <person name="Miao H."/>
            <person name="Wang L."/>
            <person name="Qu L."/>
            <person name="Liu H."/>
            <person name="Sun Y."/>
            <person name="Le M."/>
            <person name="Wang Q."/>
            <person name="Wei S."/>
            <person name="Zheng Y."/>
            <person name="Lin W."/>
            <person name="Duan Y."/>
            <person name="Cao H."/>
            <person name="Xiong S."/>
            <person name="Wang X."/>
            <person name="Wei L."/>
            <person name="Li C."/>
            <person name="Ma Q."/>
            <person name="Ju M."/>
            <person name="Zhao R."/>
            <person name="Li G."/>
            <person name="Mu C."/>
            <person name="Tian Q."/>
            <person name="Mei H."/>
            <person name="Zhang T."/>
            <person name="Gao T."/>
            <person name="Zhang H."/>
        </authorList>
    </citation>
    <scope>NUCLEOTIDE SEQUENCE</scope>
    <source>
        <strain evidence="12">KEN1</strain>
    </source>
</reference>
<dbReference type="PANTHER" id="PTHR31717">
    <property type="entry name" value="ZINC FINGER PROTEIN CONSTANS-LIKE 10"/>
    <property type="match status" value="1"/>
</dbReference>
<keyword evidence="5 8" id="KW-0863">Zinc-finger</keyword>
<dbReference type="GO" id="GO:0008270">
    <property type="term" value="F:zinc ion binding"/>
    <property type="evidence" value="ECO:0007669"/>
    <property type="project" value="UniProtKB-KW"/>
</dbReference>